<dbReference type="Proteomes" id="UP000574067">
    <property type="component" value="Unassembled WGS sequence"/>
</dbReference>
<dbReference type="InterPro" id="IPR027417">
    <property type="entry name" value="P-loop_NTPase"/>
</dbReference>
<dbReference type="GO" id="GO:0005524">
    <property type="term" value="F:ATP binding"/>
    <property type="evidence" value="ECO:0007669"/>
    <property type="project" value="UniProtKB-KW"/>
</dbReference>
<proteinExistence type="predicted"/>
<dbReference type="Pfam" id="PF00005">
    <property type="entry name" value="ABC_tran"/>
    <property type="match status" value="1"/>
</dbReference>
<keyword evidence="3" id="KW-0547">Nucleotide-binding</keyword>
<accession>A0A848F9R6</accession>
<evidence type="ECO:0000313" key="9">
    <source>
        <dbReference type="Proteomes" id="UP000574067"/>
    </source>
</evidence>
<dbReference type="EMBL" id="JABBFW010000008">
    <property type="protein sequence ID" value="NML15998.1"/>
    <property type="molecule type" value="Genomic_DNA"/>
</dbReference>
<evidence type="ECO:0000256" key="6">
    <source>
        <dbReference type="ARBA" id="ARBA00037066"/>
    </source>
</evidence>
<keyword evidence="5" id="KW-1278">Translocase</keyword>
<dbReference type="PROSITE" id="PS00211">
    <property type="entry name" value="ABC_TRANSPORTER_1"/>
    <property type="match status" value="1"/>
</dbReference>
<dbReference type="InterPro" id="IPR017871">
    <property type="entry name" value="ABC_transporter-like_CS"/>
</dbReference>
<dbReference type="PANTHER" id="PTHR42794:SF1">
    <property type="entry name" value="HEMIN IMPORT ATP-BINDING PROTEIN HMUV"/>
    <property type="match status" value="1"/>
</dbReference>
<gene>
    <name evidence="8" type="ORF">HHL10_13540</name>
</gene>
<reference evidence="8 9" key="1">
    <citation type="submission" date="2020-04" db="EMBL/GenBank/DDBJ databases">
        <title>Azohydromonas sp. isolated from soil.</title>
        <authorList>
            <person name="Dahal R.H."/>
        </authorList>
    </citation>
    <scope>NUCLEOTIDE SEQUENCE [LARGE SCALE GENOMIC DNA]</scope>
    <source>
        <strain evidence="8 9">G-1-1-14</strain>
    </source>
</reference>
<keyword evidence="1" id="KW-0813">Transport</keyword>
<keyword evidence="9" id="KW-1185">Reference proteome</keyword>
<dbReference type="InterPro" id="IPR003593">
    <property type="entry name" value="AAA+_ATPase"/>
</dbReference>
<evidence type="ECO:0000259" key="7">
    <source>
        <dbReference type="PROSITE" id="PS50893"/>
    </source>
</evidence>
<name>A0A848F9R6_9BURK</name>
<dbReference type="Gene3D" id="3.40.50.300">
    <property type="entry name" value="P-loop containing nucleotide triphosphate hydrolases"/>
    <property type="match status" value="1"/>
</dbReference>
<keyword evidence="2" id="KW-0472">Membrane</keyword>
<dbReference type="GO" id="GO:0016887">
    <property type="term" value="F:ATP hydrolysis activity"/>
    <property type="evidence" value="ECO:0007669"/>
    <property type="project" value="InterPro"/>
</dbReference>
<organism evidence="8 9">
    <name type="scientific">Azohydromonas caseinilytica</name>
    <dbReference type="NCBI Taxonomy" id="2728836"/>
    <lineage>
        <taxon>Bacteria</taxon>
        <taxon>Pseudomonadati</taxon>
        <taxon>Pseudomonadota</taxon>
        <taxon>Betaproteobacteria</taxon>
        <taxon>Burkholderiales</taxon>
        <taxon>Sphaerotilaceae</taxon>
        <taxon>Azohydromonas</taxon>
    </lineage>
</organism>
<dbReference type="InterPro" id="IPR003439">
    <property type="entry name" value="ABC_transporter-like_ATP-bd"/>
</dbReference>
<dbReference type="PROSITE" id="PS50893">
    <property type="entry name" value="ABC_TRANSPORTER_2"/>
    <property type="match status" value="1"/>
</dbReference>
<evidence type="ECO:0000256" key="1">
    <source>
        <dbReference type="ARBA" id="ARBA00022448"/>
    </source>
</evidence>
<protein>
    <submittedName>
        <fullName evidence="8">ABC transporter ATP-binding protein</fullName>
    </submittedName>
</protein>
<dbReference type="CDD" id="cd03214">
    <property type="entry name" value="ABC_Iron-Siderophores_B12_Hemin"/>
    <property type="match status" value="1"/>
</dbReference>
<evidence type="ECO:0000256" key="2">
    <source>
        <dbReference type="ARBA" id="ARBA00022475"/>
    </source>
</evidence>
<evidence type="ECO:0000256" key="5">
    <source>
        <dbReference type="ARBA" id="ARBA00022967"/>
    </source>
</evidence>
<evidence type="ECO:0000313" key="8">
    <source>
        <dbReference type="EMBL" id="NML15998.1"/>
    </source>
</evidence>
<dbReference type="SUPFAM" id="SSF52540">
    <property type="entry name" value="P-loop containing nucleoside triphosphate hydrolases"/>
    <property type="match status" value="1"/>
</dbReference>
<evidence type="ECO:0000256" key="4">
    <source>
        <dbReference type="ARBA" id="ARBA00022840"/>
    </source>
</evidence>
<feature type="domain" description="ABC transporter" evidence="7">
    <location>
        <begin position="19"/>
        <end position="252"/>
    </location>
</feature>
<dbReference type="PANTHER" id="PTHR42794">
    <property type="entry name" value="HEMIN IMPORT ATP-BINDING PROTEIN HMUV"/>
    <property type="match status" value="1"/>
</dbReference>
<comment type="caution">
    <text evidence="8">The sequence shown here is derived from an EMBL/GenBank/DDBJ whole genome shotgun (WGS) entry which is preliminary data.</text>
</comment>
<keyword evidence="4 8" id="KW-0067">ATP-binding</keyword>
<dbReference type="SMART" id="SM00382">
    <property type="entry name" value="AAA"/>
    <property type="match status" value="1"/>
</dbReference>
<sequence>MTVIPFHPGRDRPQADAALEAHIAQLALGARLVLEDLHLRLRPGCWTAIVGPNGAGKSTLLRALAGLQACEGEVRLQGRLLAQWPARERARALAWLGQNEAPTGELRAGDVVMLGRAPHRAWLAPASAADHAAVRQAMEATGCWAWRERRLSALSGGERQRVLLARALAVQAVVLLMDEPLAHLDPPHQADWVELVRALRTQGTAVASVLHELSIALQADELIVLAGGRLLHQGAPGEAATQRALQQAFNHRLDILNLRGRWIALPRGVLPDEGRADGSAQENPR</sequence>
<comment type="function">
    <text evidence="6">Part of the ABC transporter complex HmuTUV involved in hemin import. Responsible for energy coupling to the transport system.</text>
</comment>
<dbReference type="RefSeq" id="WP_169160901.1">
    <property type="nucleotide sequence ID" value="NZ_JABBFW010000008.1"/>
</dbReference>
<dbReference type="AlphaFoldDB" id="A0A848F9R6"/>
<evidence type="ECO:0000256" key="3">
    <source>
        <dbReference type="ARBA" id="ARBA00022741"/>
    </source>
</evidence>
<keyword evidence="2" id="KW-1003">Cell membrane</keyword>